<organism evidence="3 4">
    <name type="scientific">Pontibacter silvestris</name>
    <dbReference type="NCBI Taxonomy" id="2305183"/>
    <lineage>
        <taxon>Bacteria</taxon>
        <taxon>Pseudomonadati</taxon>
        <taxon>Bacteroidota</taxon>
        <taxon>Cytophagia</taxon>
        <taxon>Cytophagales</taxon>
        <taxon>Hymenobacteraceae</taxon>
        <taxon>Pontibacter</taxon>
    </lineage>
</organism>
<dbReference type="PANTHER" id="PTHR46268">
    <property type="entry name" value="STRESS RESPONSE PROTEIN NHAX"/>
    <property type="match status" value="1"/>
</dbReference>
<feature type="domain" description="UspA" evidence="2">
    <location>
        <begin position="8"/>
        <end position="141"/>
    </location>
</feature>
<keyword evidence="4" id="KW-1185">Reference proteome</keyword>
<evidence type="ECO:0000313" key="3">
    <source>
        <dbReference type="EMBL" id="MFD2066869.1"/>
    </source>
</evidence>
<feature type="domain" description="UspA" evidence="2">
    <location>
        <begin position="151"/>
        <end position="272"/>
    </location>
</feature>
<evidence type="ECO:0000259" key="2">
    <source>
        <dbReference type="Pfam" id="PF00582"/>
    </source>
</evidence>
<dbReference type="CDD" id="cd00293">
    <property type="entry name" value="USP-like"/>
    <property type="match status" value="2"/>
</dbReference>
<dbReference type="Gene3D" id="3.40.50.620">
    <property type="entry name" value="HUPs"/>
    <property type="match status" value="2"/>
</dbReference>
<reference evidence="4" key="1">
    <citation type="journal article" date="2019" name="Int. J. Syst. Evol. Microbiol.">
        <title>The Global Catalogue of Microorganisms (GCM) 10K type strain sequencing project: providing services to taxonomists for standard genome sequencing and annotation.</title>
        <authorList>
            <consortium name="The Broad Institute Genomics Platform"/>
            <consortium name="The Broad Institute Genome Sequencing Center for Infectious Disease"/>
            <person name="Wu L."/>
            <person name="Ma J."/>
        </authorList>
    </citation>
    <scope>NUCLEOTIDE SEQUENCE [LARGE SCALE GENOMIC DNA]</scope>
    <source>
        <strain evidence="4">JCM 16545</strain>
    </source>
</reference>
<dbReference type="EMBL" id="JBHUHV010000024">
    <property type="protein sequence ID" value="MFD2066869.1"/>
    <property type="molecule type" value="Genomic_DNA"/>
</dbReference>
<proteinExistence type="inferred from homology"/>
<dbReference type="InterPro" id="IPR006016">
    <property type="entry name" value="UspA"/>
</dbReference>
<dbReference type="InterPro" id="IPR014729">
    <property type="entry name" value="Rossmann-like_a/b/a_fold"/>
</dbReference>
<gene>
    <name evidence="3" type="ORF">ACFSKU_08230</name>
</gene>
<comment type="caution">
    <text evidence="3">The sequence shown here is derived from an EMBL/GenBank/DDBJ whole genome shotgun (WGS) entry which is preliminary data.</text>
</comment>
<evidence type="ECO:0000256" key="1">
    <source>
        <dbReference type="ARBA" id="ARBA00008791"/>
    </source>
</evidence>
<comment type="similarity">
    <text evidence="1">Belongs to the universal stress protein A family.</text>
</comment>
<evidence type="ECO:0000313" key="4">
    <source>
        <dbReference type="Proteomes" id="UP001597369"/>
    </source>
</evidence>
<dbReference type="RefSeq" id="WP_229961526.1">
    <property type="nucleotide sequence ID" value="NZ_JAJJWI010000013.1"/>
</dbReference>
<dbReference type="SUPFAM" id="SSF52402">
    <property type="entry name" value="Adenine nucleotide alpha hydrolases-like"/>
    <property type="match status" value="2"/>
</dbReference>
<protein>
    <submittedName>
        <fullName evidence="3">Universal stress protein</fullName>
    </submittedName>
</protein>
<name>A0ABW4WWT5_9BACT</name>
<accession>A0ABW4WWT5</accession>
<dbReference type="Proteomes" id="UP001597369">
    <property type="component" value="Unassembled WGS sequence"/>
</dbReference>
<dbReference type="PANTHER" id="PTHR46268:SF6">
    <property type="entry name" value="UNIVERSAL STRESS PROTEIN UP12"/>
    <property type="match status" value="1"/>
</dbReference>
<sequence>MNKASTINKILIPVDIDKAAEALLLLSYAGQFAAALNSELLLLNTSGTLGLTYTEQTNKIHALRAIGDRVLSCNSKKEHVPFECVVRPGSLKDIIKAVVLDYKVDLVLMEADVLPEVSAASDKDHAAVIMELVSCPVMVVPTMVPYKKLSRLVFATDFTDKDNKVLQQIANFTRQADARLTLVQVISKNDRKQLSSIKAAMQDVQKQLDSKVIELKLLEEDDLLEGISDFAELNEADMLILATQDNHLMKRLFRNNYTKTLAYHTRIPLLTFKQVKKKPCSGCCANCISK</sequence>
<dbReference type="Pfam" id="PF00582">
    <property type="entry name" value="Usp"/>
    <property type="match status" value="2"/>
</dbReference>